<dbReference type="PANTHER" id="PTHR35528">
    <property type="entry name" value="BLL1675 PROTEIN"/>
    <property type="match status" value="1"/>
</dbReference>
<name>D5ZNY0_STRV1</name>
<feature type="compositionally biased region" description="Basic and acidic residues" evidence="1">
    <location>
        <begin position="192"/>
        <end position="204"/>
    </location>
</feature>
<dbReference type="eggNOG" id="COG3316">
    <property type="taxonomic scope" value="Bacteria"/>
</dbReference>
<dbReference type="AlphaFoldDB" id="D5ZNY0"/>
<sequence length="233" mass="26600">ACHSAAGQGSWNRRPRGRRVDARARRSCVPRDGSPAVCEVRAVLRQQPAPSASRPRRHVASRRGPRHDRRRAEVPLVRGRPGRQRLDILVQNRCSRAAAGRFRHRLFKGIGAVPRVIVIDRPRSCRAARREVMSPAGRRFRQGLNHRAENSRQPTRQRERAMKAFAALAELSGSCSRSAAFHPLPAPPAPDARPRPPHRDDRLLRRPGPGHRHRRTVRRCLPQTRHRRLRTRT</sequence>
<gene>
    <name evidence="2" type="ORF">SSFG_07496</name>
</gene>
<dbReference type="PANTHER" id="PTHR35528:SF3">
    <property type="entry name" value="BLL1675 PROTEIN"/>
    <property type="match status" value="1"/>
</dbReference>
<feature type="region of interest" description="Disordered" evidence="1">
    <location>
        <begin position="179"/>
        <end position="233"/>
    </location>
</feature>
<feature type="region of interest" description="Disordered" evidence="1">
    <location>
        <begin position="45"/>
        <end position="72"/>
    </location>
</feature>
<proteinExistence type="predicted"/>
<dbReference type="EMBL" id="DS999641">
    <property type="protein sequence ID" value="EFE72261.2"/>
    <property type="molecule type" value="Genomic_DNA"/>
</dbReference>
<feature type="non-terminal residue" evidence="2">
    <location>
        <position position="1"/>
    </location>
</feature>
<accession>D5ZNY0</accession>
<dbReference type="InterPro" id="IPR052183">
    <property type="entry name" value="IS_Transposase"/>
</dbReference>
<organism evidence="2 3">
    <name type="scientific">Streptomyces viridosporus (strain ATCC 14672 / DSM 40746 / JCM 4963 / KCTC 9882 / NRRL B-12104 / FH 1290)</name>
    <name type="common">Streptomyces ghanaensis</name>
    <dbReference type="NCBI Taxonomy" id="566461"/>
    <lineage>
        <taxon>Bacteria</taxon>
        <taxon>Bacillati</taxon>
        <taxon>Actinomycetota</taxon>
        <taxon>Actinomycetes</taxon>
        <taxon>Kitasatosporales</taxon>
        <taxon>Streptomycetaceae</taxon>
        <taxon>Streptomyces</taxon>
    </lineage>
</organism>
<feature type="compositionally biased region" description="Basic residues" evidence="1">
    <location>
        <begin position="208"/>
        <end position="233"/>
    </location>
</feature>
<evidence type="ECO:0000256" key="1">
    <source>
        <dbReference type="SAM" id="MobiDB-lite"/>
    </source>
</evidence>
<reference evidence="3" key="1">
    <citation type="submission" date="2008-12" db="EMBL/GenBank/DDBJ databases">
        <title>Annotation of Streptomyces ghanaensis ATCC 14672.</title>
        <authorList>
            <consortium name="The Broad Institute Genome Sequencing Platform"/>
            <consortium name="Broad Institute Microbial Sequencing Center"/>
            <person name="Fischbach M."/>
            <person name="Ward D."/>
            <person name="Young S."/>
            <person name="Kodira C.D."/>
            <person name="Zeng Q."/>
            <person name="Koehrsen M."/>
            <person name="Godfrey P."/>
            <person name="Alvarado L."/>
            <person name="Berlin A.M."/>
            <person name="Borenstein D."/>
            <person name="Chen Z."/>
            <person name="Engels R."/>
            <person name="Freedman E."/>
            <person name="Gellesch M."/>
            <person name="Goldberg J."/>
            <person name="Griggs A."/>
            <person name="Gujja S."/>
            <person name="Heiman D.I."/>
            <person name="Hepburn T.A."/>
            <person name="Howarth C."/>
            <person name="Jen D."/>
            <person name="Larson L."/>
            <person name="Lewis B."/>
            <person name="Mehta T."/>
            <person name="Park D."/>
            <person name="Pearson M."/>
            <person name="Roberts A."/>
            <person name="Saif S."/>
            <person name="Shea T.D."/>
            <person name="Shenoy N."/>
            <person name="Sisk P."/>
            <person name="Stolte C."/>
            <person name="Sykes S.N."/>
            <person name="Walk T."/>
            <person name="White J."/>
            <person name="Yandava C."/>
            <person name="Straight P."/>
            <person name="Clardy J."/>
            <person name="Hung D."/>
            <person name="Kolter R."/>
            <person name="Mekalanos J."/>
            <person name="Walker S."/>
            <person name="Walsh C.T."/>
            <person name="Wieland B.L.C."/>
            <person name="Ilzarbe M."/>
            <person name="Galagan J."/>
            <person name="Nusbaum C."/>
            <person name="Birren B."/>
        </authorList>
    </citation>
    <scope>NUCLEOTIDE SEQUENCE [LARGE SCALE GENOMIC DNA]</scope>
    <source>
        <strain evidence="3">ATCC 14672 / DSM 40746 / JCM 4963 / KCTC 9882 / NRRL B-12104 / FH 1290</strain>
    </source>
</reference>
<evidence type="ECO:0000313" key="3">
    <source>
        <dbReference type="Proteomes" id="UP000003824"/>
    </source>
</evidence>
<evidence type="ECO:0000313" key="2">
    <source>
        <dbReference type="EMBL" id="EFE72261.2"/>
    </source>
</evidence>
<dbReference type="Proteomes" id="UP000003824">
    <property type="component" value="Unassembled WGS sequence"/>
</dbReference>
<protein>
    <submittedName>
        <fullName evidence="2">IS6 family transposase</fullName>
    </submittedName>
</protein>
<feature type="compositionally biased region" description="Basic residues" evidence="1">
    <location>
        <begin position="54"/>
        <end position="69"/>
    </location>
</feature>
<feature type="region of interest" description="Disordered" evidence="1">
    <location>
        <begin position="1"/>
        <end position="33"/>
    </location>
</feature>